<sequence>MPYMRPGERSNHKPDGQFQTVEPPHSKLSYMTSCLAALEALCYHRTDTAKTSSQAFVKAQFTQADEALQEFKERIDLAKTPKERYEICWELGEQVMLQKEVLEAQASTAWEVIESTMSQSGIAQAVGEAKVP</sequence>
<proteinExistence type="predicted"/>
<dbReference type="GeneID" id="66932122"/>
<protein>
    <submittedName>
        <fullName evidence="2">Uncharacterized protein</fullName>
    </submittedName>
</protein>
<feature type="region of interest" description="Disordered" evidence="1">
    <location>
        <begin position="1"/>
        <end position="22"/>
    </location>
</feature>
<evidence type="ECO:0000313" key="3">
    <source>
        <dbReference type="Proteomes" id="UP000710440"/>
    </source>
</evidence>
<organism evidence="2 3">
    <name type="scientific">Aspergillus viridinutans</name>
    <dbReference type="NCBI Taxonomy" id="75553"/>
    <lineage>
        <taxon>Eukaryota</taxon>
        <taxon>Fungi</taxon>
        <taxon>Dikarya</taxon>
        <taxon>Ascomycota</taxon>
        <taxon>Pezizomycotina</taxon>
        <taxon>Eurotiomycetes</taxon>
        <taxon>Eurotiomycetidae</taxon>
        <taxon>Eurotiales</taxon>
        <taxon>Aspergillaceae</taxon>
        <taxon>Aspergillus</taxon>
        <taxon>Aspergillus subgen. Fumigati</taxon>
    </lineage>
</organism>
<evidence type="ECO:0000256" key="1">
    <source>
        <dbReference type="SAM" id="MobiDB-lite"/>
    </source>
</evidence>
<reference evidence="2 3" key="1">
    <citation type="submission" date="2021-02" db="EMBL/GenBank/DDBJ databases">
        <title>Pan-genome distribution and transcriptional activeness of fungal secondary metabolism genes in Aspergillus section Fumigati.</title>
        <authorList>
            <person name="Takahashi H."/>
            <person name="Umemura M."/>
            <person name="Ninomiya A."/>
            <person name="Kusuya Y."/>
            <person name="Urayama S."/>
            <person name="Shimizu M."/>
            <person name="Watanabe A."/>
            <person name="Kamei K."/>
            <person name="Yaguchi T."/>
            <person name="Hagiwara D."/>
        </authorList>
    </citation>
    <scope>NUCLEOTIDE SEQUENCE [LARGE SCALE GENOMIC DNA]</scope>
    <source>
        <strain evidence="2 3">IFM 47045</strain>
    </source>
</reference>
<accession>A0A9P3BVD1</accession>
<evidence type="ECO:0000313" key="2">
    <source>
        <dbReference type="EMBL" id="GIK00122.1"/>
    </source>
</evidence>
<name>A0A9P3BVD1_ASPVI</name>
<comment type="caution">
    <text evidence="2">The sequence shown here is derived from an EMBL/GenBank/DDBJ whole genome shotgun (WGS) entry which is preliminary data.</text>
</comment>
<dbReference type="RefSeq" id="XP_043123308.1">
    <property type="nucleotide sequence ID" value="XM_043267373.1"/>
</dbReference>
<gene>
    <name evidence="2" type="ORF">Aspvir_004140</name>
</gene>
<feature type="compositionally biased region" description="Basic and acidic residues" evidence="1">
    <location>
        <begin position="1"/>
        <end position="15"/>
    </location>
</feature>
<keyword evidence="3" id="KW-1185">Reference proteome</keyword>
<dbReference type="Proteomes" id="UP000710440">
    <property type="component" value="Unassembled WGS sequence"/>
</dbReference>
<dbReference type="EMBL" id="BOPL01000002">
    <property type="protein sequence ID" value="GIK00122.1"/>
    <property type="molecule type" value="Genomic_DNA"/>
</dbReference>
<dbReference type="AlphaFoldDB" id="A0A9P3BVD1"/>